<dbReference type="InParanoid" id="Q2H2W9"/>
<dbReference type="HOGENOM" id="CLU_2196647_0_0_1"/>
<dbReference type="RefSeq" id="XP_001223091.1">
    <property type="nucleotide sequence ID" value="XM_001223090.1"/>
</dbReference>
<proteinExistence type="predicted"/>
<keyword evidence="2" id="KW-1185">Reference proteome</keyword>
<dbReference type="Proteomes" id="UP000001056">
    <property type="component" value="Unassembled WGS sequence"/>
</dbReference>
<name>Q2H2W9_CHAGB</name>
<sequence>MCYILSGTAVEANLRGQWTQRWANLRDRAGKLGNPAETIRYLHIIRNIHRAAFDLARTELRGLGAYDADYAQERRQQILYSIFDDVYGAEDYMLVEELTPVMSRQPPA</sequence>
<evidence type="ECO:0000313" key="2">
    <source>
        <dbReference type="Proteomes" id="UP000001056"/>
    </source>
</evidence>
<dbReference type="VEuPathDB" id="FungiDB:CHGG_03877"/>
<dbReference type="AlphaFoldDB" id="Q2H2W9"/>
<dbReference type="EMBL" id="CH408032">
    <property type="protein sequence ID" value="EAQ87258.1"/>
    <property type="molecule type" value="Genomic_DNA"/>
</dbReference>
<protein>
    <submittedName>
        <fullName evidence="1">Uncharacterized protein</fullName>
    </submittedName>
</protein>
<dbReference type="OrthoDB" id="10483604at2759"/>
<evidence type="ECO:0000313" key="1">
    <source>
        <dbReference type="EMBL" id="EAQ87258.1"/>
    </source>
</evidence>
<dbReference type="GeneID" id="4391899"/>
<gene>
    <name evidence="1" type="ORF">CHGG_03877</name>
</gene>
<organism evidence="1 2">
    <name type="scientific">Chaetomium globosum (strain ATCC 6205 / CBS 148.51 / DSM 1962 / NBRC 6347 / NRRL 1970)</name>
    <name type="common">Soil fungus</name>
    <dbReference type="NCBI Taxonomy" id="306901"/>
    <lineage>
        <taxon>Eukaryota</taxon>
        <taxon>Fungi</taxon>
        <taxon>Dikarya</taxon>
        <taxon>Ascomycota</taxon>
        <taxon>Pezizomycotina</taxon>
        <taxon>Sordariomycetes</taxon>
        <taxon>Sordariomycetidae</taxon>
        <taxon>Sordariales</taxon>
        <taxon>Chaetomiaceae</taxon>
        <taxon>Chaetomium</taxon>
    </lineage>
</organism>
<reference evidence="2" key="1">
    <citation type="journal article" date="2015" name="Genome Announc.">
        <title>Draft genome sequence of the cellulolytic fungus Chaetomium globosum.</title>
        <authorList>
            <person name="Cuomo C.A."/>
            <person name="Untereiner W.A."/>
            <person name="Ma L.-J."/>
            <person name="Grabherr M."/>
            <person name="Birren B.W."/>
        </authorList>
    </citation>
    <scope>NUCLEOTIDE SEQUENCE [LARGE SCALE GENOMIC DNA]</scope>
    <source>
        <strain evidence="2">ATCC 6205 / CBS 148.51 / DSM 1962 / NBRC 6347 / NRRL 1970</strain>
    </source>
</reference>
<accession>Q2H2W9</accession>